<dbReference type="SUPFAM" id="SSF48371">
    <property type="entry name" value="ARM repeat"/>
    <property type="match status" value="1"/>
</dbReference>
<comment type="subcellular location">
    <subcellularLocation>
        <location evidence="1">Cytoplasm</location>
        <location evidence="1">Cytoskeleton</location>
    </subcellularLocation>
</comment>
<reference evidence="6" key="1">
    <citation type="submission" date="2019-05" db="EMBL/GenBank/DDBJ databases">
        <title>Annotation for the trematode Fasciolopsis buski.</title>
        <authorList>
            <person name="Choi Y.-J."/>
        </authorList>
    </citation>
    <scope>NUCLEOTIDE SEQUENCE</scope>
    <source>
        <strain evidence="6">HT</strain>
        <tissue evidence="6">Whole worm</tissue>
    </source>
</reference>
<name>A0A8E0RLY4_9TREM</name>
<feature type="non-terminal residue" evidence="6">
    <location>
        <position position="1"/>
    </location>
</feature>
<keyword evidence="7" id="KW-1185">Reference proteome</keyword>
<evidence type="ECO:0000256" key="2">
    <source>
        <dbReference type="ARBA" id="ARBA00022490"/>
    </source>
</evidence>
<comment type="caution">
    <text evidence="6">The sequence shown here is derived from an EMBL/GenBank/DDBJ whole genome shotgun (WGS) entry which is preliminary data.</text>
</comment>
<dbReference type="Pfam" id="PF21041">
    <property type="entry name" value="XMAP215_CLASP_TOG"/>
    <property type="match status" value="1"/>
</dbReference>
<dbReference type="GO" id="GO:0046785">
    <property type="term" value="P:microtubule polymerization"/>
    <property type="evidence" value="ECO:0007669"/>
    <property type="project" value="InterPro"/>
</dbReference>
<evidence type="ECO:0000256" key="1">
    <source>
        <dbReference type="ARBA" id="ARBA00004245"/>
    </source>
</evidence>
<dbReference type="EMBL" id="LUCM01010187">
    <property type="protein sequence ID" value="KAA0185835.1"/>
    <property type="molecule type" value="Genomic_DNA"/>
</dbReference>
<gene>
    <name evidence="6" type="ORF">FBUS_07901</name>
</gene>
<keyword evidence="3" id="KW-0206">Cytoskeleton</keyword>
<dbReference type="GO" id="GO:0030951">
    <property type="term" value="P:establishment or maintenance of microtubule cytoskeleton polarity"/>
    <property type="evidence" value="ECO:0007669"/>
    <property type="project" value="InterPro"/>
</dbReference>
<evidence type="ECO:0000259" key="5">
    <source>
        <dbReference type="SMART" id="SM01349"/>
    </source>
</evidence>
<feature type="region of interest" description="Disordered" evidence="4">
    <location>
        <begin position="635"/>
        <end position="656"/>
    </location>
</feature>
<dbReference type="AlphaFoldDB" id="A0A8E0RLY4"/>
<dbReference type="InterPro" id="IPR016024">
    <property type="entry name" value="ARM-type_fold"/>
</dbReference>
<organism evidence="6 7">
    <name type="scientific">Fasciolopsis buskii</name>
    <dbReference type="NCBI Taxonomy" id="27845"/>
    <lineage>
        <taxon>Eukaryota</taxon>
        <taxon>Metazoa</taxon>
        <taxon>Spiralia</taxon>
        <taxon>Lophotrochozoa</taxon>
        <taxon>Platyhelminthes</taxon>
        <taxon>Trematoda</taxon>
        <taxon>Digenea</taxon>
        <taxon>Plagiorchiida</taxon>
        <taxon>Echinostomata</taxon>
        <taxon>Echinostomatoidea</taxon>
        <taxon>Fasciolidae</taxon>
        <taxon>Fasciolopsis</taxon>
    </lineage>
</organism>
<dbReference type="GO" id="GO:0051010">
    <property type="term" value="F:microtubule plus-end binding"/>
    <property type="evidence" value="ECO:0007669"/>
    <property type="project" value="InterPro"/>
</dbReference>
<feature type="domain" description="TOG" evidence="5">
    <location>
        <begin position="22"/>
        <end position="263"/>
    </location>
</feature>
<dbReference type="FunFam" id="1.25.10.10:FF:000050">
    <property type="entry name" value="Cytoskeleton-associated protein 5 isoform X1"/>
    <property type="match status" value="1"/>
</dbReference>
<feature type="compositionally biased region" description="Polar residues" evidence="4">
    <location>
        <begin position="635"/>
        <end position="654"/>
    </location>
</feature>
<dbReference type="Gene3D" id="1.25.10.10">
    <property type="entry name" value="Leucine-rich Repeat Variant"/>
    <property type="match status" value="1"/>
</dbReference>
<accession>A0A8E0RLY4</accession>
<evidence type="ECO:0000313" key="6">
    <source>
        <dbReference type="EMBL" id="KAA0185835.1"/>
    </source>
</evidence>
<dbReference type="InterPro" id="IPR045110">
    <property type="entry name" value="XMAP215"/>
</dbReference>
<evidence type="ECO:0000256" key="4">
    <source>
        <dbReference type="SAM" id="MobiDB-lite"/>
    </source>
</evidence>
<feature type="region of interest" description="Disordered" evidence="4">
    <location>
        <begin position="255"/>
        <end position="306"/>
    </location>
</feature>
<dbReference type="InterPro" id="IPR011989">
    <property type="entry name" value="ARM-like"/>
</dbReference>
<dbReference type="GO" id="GO:0061863">
    <property type="term" value="F:microtubule plus end polymerase"/>
    <property type="evidence" value="ECO:0007669"/>
    <property type="project" value="InterPro"/>
</dbReference>
<evidence type="ECO:0000313" key="7">
    <source>
        <dbReference type="Proteomes" id="UP000728185"/>
    </source>
</evidence>
<dbReference type="GO" id="GO:0005856">
    <property type="term" value="C:cytoskeleton"/>
    <property type="evidence" value="ECO:0007669"/>
    <property type="project" value="UniProtKB-SubCell"/>
</dbReference>
<dbReference type="InterPro" id="IPR034085">
    <property type="entry name" value="TOG"/>
</dbReference>
<dbReference type="SMART" id="SM01349">
    <property type="entry name" value="TOG"/>
    <property type="match status" value="1"/>
</dbReference>
<dbReference type="OrthoDB" id="205662at2759"/>
<feature type="compositionally biased region" description="Basic and acidic residues" evidence="4">
    <location>
        <begin position="279"/>
        <end position="290"/>
    </location>
</feature>
<evidence type="ECO:0000256" key="3">
    <source>
        <dbReference type="ARBA" id="ARBA00023212"/>
    </source>
</evidence>
<proteinExistence type="predicted"/>
<dbReference type="PANTHER" id="PTHR12609">
    <property type="entry name" value="MICROTUBULE ASSOCIATED PROTEIN XMAP215"/>
    <property type="match status" value="1"/>
</dbReference>
<protein>
    <recommendedName>
        <fullName evidence="5">TOG domain-containing protein</fullName>
    </recommendedName>
</protein>
<dbReference type="InterPro" id="IPR048491">
    <property type="entry name" value="XMAP215_CLASP_TOG"/>
</dbReference>
<dbReference type="GO" id="GO:0007051">
    <property type="term" value="P:spindle organization"/>
    <property type="evidence" value="ECO:0007669"/>
    <property type="project" value="InterPro"/>
</dbReference>
<keyword evidence="2" id="KW-0963">Cytoplasm</keyword>
<feature type="region of interest" description="Disordered" evidence="4">
    <location>
        <begin position="786"/>
        <end position="848"/>
    </location>
</feature>
<sequence>KSFLCFYGFQLLKWDFDAPTRDHVQQLNQLFLNAGASPELHALLFHTDFKQHVKALDQLTKFFDSPEGEEATMANLDLLLRWVVLRFFETNPVVVCRCLDYLIRIFSRMSDSGIALSEYEATALLPYLVLKVGDSKDAVRQNVRSIFKLLVNIYSPNRLFVFISGGLKSKTNKTRQECLEEMGCLIHHFGVTVCQPTVPVALKSIAQQIGDRDSGVRSAALNALVSAYAIVGEQLWKLIGTLPDKDRSMLEERIKRAGRQPAPTEVVEVRPSTVTSARSNRDSSAPRHPYETGPMDRQPPPVSAARARARAMLDELGDFSPEKAPTMPPLIQLESDIDDLFKPIEMPTLKTQARQPVIYALLRTSPDTASAITMVVTAISSSDLLVSCRALAELDTVLRDQKWYLLLSHVNQILMLITMQLRQVTTRYYGDPSIPIEQLRTLLRCHLATVDSLFHHSTLGREASRETLRELVQSLLQLLLDERTCELPDGENVIRAINSLCVRIIDSANGTRVLSALIRLLHESVSNGHFNNRFTQAIMKSLWRIIKAMDTTVNSYSLDVILLDCHHFLKAFPSPSWKQRKSDVPLRTIKTMLHVLCRLRGSAILDLLENIPNKEESELESYLLRTLKTIGGNAIVSTPNSRRPSGTDSRTKTALPSAATREKLAEIFKKVASKQPEEGLNELYDFTQLYPEMDLSIFLSKTSRFFQTYIKQALHNIAVERARQTRAAAGGDADRLRSSFPGPVNGLTDLTNGSSVDFGANGQPVNPKVFMDRLAMLRRELGLGGVSTTNVEESPGLLGPTPQTEADEQDSTNQPNGDDAKTKNNQSSTSTSDEPQSEPRPAISANELLEIRMRLERIKSGQPL</sequence>
<dbReference type="Proteomes" id="UP000728185">
    <property type="component" value="Unassembled WGS sequence"/>
</dbReference>